<dbReference type="PATRIC" id="fig|49338.4.peg.904"/>
<dbReference type="AlphaFoldDB" id="A0A098AX81"/>
<gene>
    <name evidence="1" type="ORF">DPCES_0840</name>
</gene>
<protein>
    <submittedName>
        <fullName evidence="1">Uncharacterized protein</fullName>
    </submittedName>
</protein>
<evidence type="ECO:0000313" key="1">
    <source>
        <dbReference type="EMBL" id="CDX00727.1"/>
    </source>
</evidence>
<organism evidence="1">
    <name type="scientific">Desulfitobacterium hafniense</name>
    <name type="common">Desulfitobacterium frappieri</name>
    <dbReference type="NCBI Taxonomy" id="49338"/>
    <lineage>
        <taxon>Bacteria</taxon>
        <taxon>Bacillati</taxon>
        <taxon>Bacillota</taxon>
        <taxon>Clostridia</taxon>
        <taxon>Eubacteriales</taxon>
        <taxon>Desulfitobacteriaceae</taxon>
        <taxon>Desulfitobacterium</taxon>
    </lineage>
</organism>
<dbReference type="EMBL" id="LK996017">
    <property type="protein sequence ID" value="CDX00727.1"/>
    <property type="molecule type" value="Genomic_DNA"/>
</dbReference>
<proteinExistence type="predicted"/>
<name>A0A098AX81_DESHA</name>
<accession>A0A098AX81</accession>
<dbReference type="RefSeq" id="WP_005814704.1">
    <property type="nucleotide sequence ID" value="NZ_CABKQQ010000052.1"/>
</dbReference>
<reference evidence="1" key="1">
    <citation type="submission" date="2014-07" db="EMBL/GenBank/DDBJ databases">
        <authorList>
            <person name="Hornung V.Bastian."/>
        </authorList>
    </citation>
    <scope>NUCLEOTIDE SEQUENCE</scope>
    <source>
        <strain evidence="1">PCE-S</strain>
    </source>
</reference>
<sequence>MPDYMKMYFQLAAKVADAIDLLQEALEQGEDDFMSDEKENTIVKLFDIKKGKDEDE</sequence>